<feature type="binding site" evidence="7">
    <location>
        <position position="258"/>
    </location>
    <ligand>
        <name>ATP</name>
        <dbReference type="ChEBI" id="CHEBI:30616"/>
    </ligand>
</feature>
<feature type="binding site" evidence="7">
    <location>
        <position position="395"/>
    </location>
    <ligand>
        <name>ATP</name>
        <dbReference type="ChEBI" id="CHEBI:30616"/>
    </ligand>
</feature>
<reference evidence="10 11" key="1">
    <citation type="submission" date="2020-08" db="EMBL/GenBank/DDBJ databases">
        <title>The Agave Microbiome: Exploring the role of microbial communities in plant adaptations to desert environments.</title>
        <authorList>
            <person name="Partida-Martinez L.P."/>
        </authorList>
    </citation>
    <scope>NUCLEOTIDE SEQUENCE [LARGE SCALE GENOMIC DNA]</scope>
    <source>
        <strain evidence="10 11">AT3.2</strain>
    </source>
</reference>
<dbReference type="GO" id="GO:0036402">
    <property type="term" value="F:proteasome-activating activity"/>
    <property type="evidence" value="ECO:0007669"/>
    <property type="project" value="UniProtKB-UniRule"/>
</dbReference>
<proteinExistence type="inferred from homology"/>
<dbReference type="NCBIfam" id="NF003544">
    <property type="entry name" value="PRK05201.1"/>
    <property type="match status" value="1"/>
</dbReference>
<dbReference type="Proteomes" id="UP000540787">
    <property type="component" value="Unassembled WGS sequence"/>
</dbReference>
<dbReference type="InterPro" id="IPR004491">
    <property type="entry name" value="HslU"/>
</dbReference>
<evidence type="ECO:0000256" key="2">
    <source>
        <dbReference type="ARBA" id="ARBA00009771"/>
    </source>
</evidence>
<dbReference type="EMBL" id="JACHBX010000002">
    <property type="protein sequence ID" value="MBB6134192.1"/>
    <property type="molecule type" value="Genomic_DNA"/>
</dbReference>
<feature type="binding site" evidence="7">
    <location>
        <position position="17"/>
    </location>
    <ligand>
        <name>ATP</name>
        <dbReference type="ChEBI" id="CHEBI:30616"/>
    </ligand>
</feature>
<name>A0A7W9X0H4_9BURK</name>
<dbReference type="SMART" id="SM01086">
    <property type="entry name" value="ClpB_D2-small"/>
    <property type="match status" value="1"/>
</dbReference>
<evidence type="ECO:0000256" key="1">
    <source>
        <dbReference type="ARBA" id="ARBA00004496"/>
    </source>
</evidence>
<keyword evidence="4 7" id="KW-0547">Nucleotide-binding</keyword>
<evidence type="ECO:0000256" key="6">
    <source>
        <dbReference type="ARBA" id="ARBA00023186"/>
    </source>
</evidence>
<dbReference type="SUPFAM" id="SSF52540">
    <property type="entry name" value="P-loop containing nucleoside triphosphate hydrolases"/>
    <property type="match status" value="1"/>
</dbReference>
<evidence type="ECO:0000313" key="11">
    <source>
        <dbReference type="Proteomes" id="UP000540787"/>
    </source>
</evidence>
<accession>A0A7W9X0H4</accession>
<dbReference type="InterPro" id="IPR003593">
    <property type="entry name" value="AAA+_ATPase"/>
</dbReference>
<evidence type="ECO:0000256" key="7">
    <source>
        <dbReference type="HAMAP-Rule" id="MF_00249"/>
    </source>
</evidence>
<dbReference type="GO" id="GO:0016887">
    <property type="term" value="F:ATP hydrolysis activity"/>
    <property type="evidence" value="ECO:0007669"/>
    <property type="project" value="InterPro"/>
</dbReference>
<evidence type="ECO:0000259" key="9">
    <source>
        <dbReference type="SMART" id="SM01086"/>
    </source>
</evidence>
<dbReference type="InterPro" id="IPR050052">
    <property type="entry name" value="ATP-dep_Clp_protease_ClpX"/>
</dbReference>
<evidence type="ECO:0000256" key="5">
    <source>
        <dbReference type="ARBA" id="ARBA00022840"/>
    </source>
</evidence>
<comment type="similarity">
    <text evidence="2 7">Belongs to the ClpX chaperone family. HslU subfamily.</text>
</comment>
<dbReference type="Pfam" id="PF00004">
    <property type="entry name" value="AAA"/>
    <property type="match status" value="1"/>
</dbReference>
<comment type="caution">
    <text evidence="10">The sequence shown here is derived from an EMBL/GenBank/DDBJ whole genome shotgun (WGS) entry which is preliminary data.</text>
</comment>
<evidence type="ECO:0000256" key="3">
    <source>
        <dbReference type="ARBA" id="ARBA00022490"/>
    </source>
</evidence>
<dbReference type="NCBIfam" id="TIGR00390">
    <property type="entry name" value="hslU"/>
    <property type="match status" value="1"/>
</dbReference>
<dbReference type="Pfam" id="PF07724">
    <property type="entry name" value="AAA_2"/>
    <property type="match status" value="1"/>
</dbReference>
<evidence type="ECO:0000259" key="8">
    <source>
        <dbReference type="SMART" id="SM00382"/>
    </source>
</evidence>
<keyword evidence="5 7" id="KW-0067">ATP-binding</keyword>
<dbReference type="Gene3D" id="3.40.50.300">
    <property type="entry name" value="P-loop containing nucleotide triphosphate hydrolases"/>
    <property type="match status" value="2"/>
</dbReference>
<keyword evidence="3 7" id="KW-0963">Cytoplasm</keyword>
<dbReference type="HAMAP" id="MF_00249">
    <property type="entry name" value="HslU"/>
    <property type="match status" value="1"/>
</dbReference>
<keyword evidence="6 7" id="KW-0143">Chaperone</keyword>
<evidence type="ECO:0000256" key="4">
    <source>
        <dbReference type="ARBA" id="ARBA00022741"/>
    </source>
</evidence>
<keyword evidence="11" id="KW-1185">Reference proteome</keyword>
<dbReference type="FunFam" id="1.10.8.10:FF:000028">
    <property type="entry name" value="ATP-dependent protease ATPase subunit HslU"/>
    <property type="match status" value="1"/>
</dbReference>
<dbReference type="GO" id="GO:0043335">
    <property type="term" value="P:protein unfolding"/>
    <property type="evidence" value="ECO:0007669"/>
    <property type="project" value="UniProtKB-UniRule"/>
</dbReference>
<protein>
    <recommendedName>
        <fullName evidence="7">ATP-dependent protease ATPase subunit HslU</fullName>
    </recommendedName>
    <alternativeName>
        <fullName evidence="7">Unfoldase HslU</fullName>
    </alternativeName>
</protein>
<dbReference type="AlphaFoldDB" id="A0A7W9X0H4"/>
<comment type="subunit">
    <text evidence="7">A double ring-shaped homohexamer of HslV is capped on each side by a ring-shaped HslU homohexamer. The assembly of the HslU/HslV complex is dependent on binding of ATP.</text>
</comment>
<dbReference type="FunFam" id="3.40.50.300:FF:000213">
    <property type="entry name" value="ATP-dependent protease ATPase subunit HslU"/>
    <property type="match status" value="1"/>
</dbReference>
<dbReference type="SMART" id="SM00382">
    <property type="entry name" value="AAA"/>
    <property type="match status" value="1"/>
</dbReference>
<dbReference type="PANTHER" id="PTHR48102:SF3">
    <property type="entry name" value="ATP-DEPENDENT PROTEASE ATPASE SUBUNIT HSLU"/>
    <property type="match status" value="1"/>
</dbReference>
<dbReference type="GO" id="GO:0009376">
    <property type="term" value="C:HslUV protease complex"/>
    <property type="evidence" value="ECO:0007669"/>
    <property type="project" value="UniProtKB-UniRule"/>
</dbReference>
<sequence>MNMTPPEIVSELDKHVVGQGKAKKAVAIALRNRWRRQQVEEPLRYEITPKNILMIGPTGVGKTEIARRLAKLADAPFIKIEATKFTEVGYVGRDVDTIIRDLIDIGIKQTRASEAKKVRQRAEDAAEDRIIDILVPPARDFGFNTANTPDSKEGDATRQTFRKRLREGALDDREIEIEVSDAAPQMEIMAPPGMEEMTEQIKSMFAGANGARKKPRKLKVQEAMKILIDEEAGKLLNEDELKQKAIANVEQNGIVFLDEIDKIATRSEHGGADVSRAGVQRDLLPLVEGTTVNTKYGMIKTDHILFIASGAFHLSKPSDLIPELQGRFPIRVELESLSIEDFKSILTSTHASLTKQYQALLATEGVQVEFLDEGIHRLAEIAFSVNERTENIGARRLYTVMEKLLEEISFTAGSEKDQVVRIDAAFVNERLDALAVNEDLSRYVL</sequence>
<dbReference type="InterPro" id="IPR019489">
    <property type="entry name" value="Clp_ATPase_C"/>
</dbReference>
<keyword evidence="10" id="KW-0645">Protease</keyword>
<dbReference type="Gene3D" id="1.10.8.60">
    <property type="match status" value="1"/>
</dbReference>
<feature type="domain" description="AAA+ ATPase" evidence="8">
    <location>
        <begin position="48"/>
        <end position="334"/>
    </location>
</feature>
<feature type="domain" description="Clp ATPase C-terminal" evidence="9">
    <location>
        <begin position="337"/>
        <end position="433"/>
    </location>
</feature>
<dbReference type="RefSeq" id="WP_183554539.1">
    <property type="nucleotide sequence ID" value="NZ_BAAAEK010000001.1"/>
</dbReference>
<evidence type="ECO:0000313" key="10">
    <source>
        <dbReference type="EMBL" id="MBB6134192.1"/>
    </source>
</evidence>
<dbReference type="FunFam" id="3.40.50.300:FF:000220">
    <property type="entry name" value="ATP-dependent protease ATPase subunit HslU"/>
    <property type="match status" value="1"/>
</dbReference>
<dbReference type="GO" id="GO:0005524">
    <property type="term" value="F:ATP binding"/>
    <property type="evidence" value="ECO:0007669"/>
    <property type="project" value="UniProtKB-UniRule"/>
</dbReference>
<dbReference type="InterPro" id="IPR003959">
    <property type="entry name" value="ATPase_AAA_core"/>
</dbReference>
<dbReference type="Gene3D" id="1.10.8.10">
    <property type="entry name" value="DNA helicase RuvA subunit, C-terminal domain"/>
    <property type="match status" value="1"/>
</dbReference>
<comment type="function">
    <text evidence="7">ATPase subunit of a proteasome-like degradation complex; this subunit has chaperone activity. The binding of ATP and its subsequent hydrolysis by HslU are essential for unfolding of protein substrates subsequently hydrolyzed by HslV. HslU recognizes the N-terminal part of its protein substrates and unfolds these before they are guided to HslV for hydrolysis.</text>
</comment>
<organism evidence="10 11">
    <name type="scientific">Massilia aurea</name>
    <dbReference type="NCBI Taxonomy" id="373040"/>
    <lineage>
        <taxon>Bacteria</taxon>
        <taxon>Pseudomonadati</taxon>
        <taxon>Pseudomonadota</taxon>
        <taxon>Betaproteobacteria</taxon>
        <taxon>Burkholderiales</taxon>
        <taxon>Oxalobacteraceae</taxon>
        <taxon>Telluria group</taxon>
        <taxon>Massilia</taxon>
    </lineage>
</organism>
<keyword evidence="10" id="KW-0378">Hydrolase</keyword>
<feature type="binding site" evidence="7">
    <location>
        <begin position="59"/>
        <end position="64"/>
    </location>
    <ligand>
        <name>ATP</name>
        <dbReference type="ChEBI" id="CHEBI:30616"/>
    </ligand>
</feature>
<dbReference type="PANTHER" id="PTHR48102">
    <property type="entry name" value="ATP-DEPENDENT CLP PROTEASE ATP-BINDING SUBUNIT CLPX-LIKE, MITOCHONDRIAL-RELATED"/>
    <property type="match status" value="1"/>
</dbReference>
<dbReference type="CDD" id="cd19498">
    <property type="entry name" value="RecA-like_HslU"/>
    <property type="match status" value="1"/>
</dbReference>
<dbReference type="InterPro" id="IPR027417">
    <property type="entry name" value="P-loop_NTPase"/>
</dbReference>
<feature type="binding site" evidence="7">
    <location>
        <position position="323"/>
    </location>
    <ligand>
        <name>ATP</name>
        <dbReference type="ChEBI" id="CHEBI:30616"/>
    </ligand>
</feature>
<comment type="subcellular location">
    <subcellularLocation>
        <location evidence="1 7">Cytoplasm</location>
    </subcellularLocation>
</comment>
<gene>
    <name evidence="7" type="primary">hslU</name>
    <name evidence="10" type="ORF">HD842_002334</name>
</gene>
<dbReference type="GO" id="GO:0008233">
    <property type="term" value="F:peptidase activity"/>
    <property type="evidence" value="ECO:0007669"/>
    <property type="project" value="UniProtKB-KW"/>
</dbReference>